<dbReference type="STRING" id="45286.A0A0X8HSU5"/>
<protein>
    <submittedName>
        <fullName evidence="2">HDR025Wp</fullName>
    </submittedName>
</protein>
<dbReference type="AlphaFoldDB" id="A0A0X8HSU5"/>
<evidence type="ECO:0000313" key="2">
    <source>
        <dbReference type="EMBL" id="AMD20768.1"/>
    </source>
</evidence>
<name>A0A0X8HSU5_9SACH</name>
<feature type="compositionally biased region" description="Polar residues" evidence="1">
    <location>
        <begin position="98"/>
        <end position="107"/>
    </location>
</feature>
<dbReference type="OrthoDB" id="4097087at2759"/>
<organism evidence="2 3">
    <name type="scientific">Eremothecium sinecaudum</name>
    <dbReference type="NCBI Taxonomy" id="45286"/>
    <lineage>
        <taxon>Eukaryota</taxon>
        <taxon>Fungi</taxon>
        <taxon>Dikarya</taxon>
        <taxon>Ascomycota</taxon>
        <taxon>Saccharomycotina</taxon>
        <taxon>Saccharomycetes</taxon>
        <taxon>Saccharomycetales</taxon>
        <taxon>Saccharomycetaceae</taxon>
        <taxon>Eremothecium</taxon>
    </lineage>
</organism>
<feature type="region of interest" description="Disordered" evidence="1">
    <location>
        <begin position="91"/>
        <end position="115"/>
    </location>
</feature>
<evidence type="ECO:0000313" key="3">
    <source>
        <dbReference type="Proteomes" id="UP000243052"/>
    </source>
</evidence>
<dbReference type="EMBL" id="CP014244">
    <property type="protein sequence ID" value="AMD20768.1"/>
    <property type="molecule type" value="Genomic_DNA"/>
</dbReference>
<evidence type="ECO:0000256" key="1">
    <source>
        <dbReference type="SAM" id="MobiDB-lite"/>
    </source>
</evidence>
<dbReference type="Proteomes" id="UP000243052">
    <property type="component" value="Chromosome iv"/>
</dbReference>
<gene>
    <name evidence="2" type="ORF">AW171_hschr42683</name>
</gene>
<dbReference type="GeneID" id="28724032"/>
<proteinExistence type="predicted"/>
<keyword evidence="3" id="KW-1185">Reference proteome</keyword>
<accession>A0A0X8HSU5</accession>
<sequence>MCVVAVAASTVRNTSSTAAASDTASSVAMRHRAHAPKTELIYSAQYKRISIPELLNHDSSTAAPKKEQVEQRTKKMLGAPVKSEAVPAPNIPTAFASPRSNTPSPSSVARRPQGRPITQKLVGMFTIYDCKEDLILDLVRTECLQLLRGPSAPIVKRPNVSCLQKIIDLKEPTIYDQLKIQFQTDDTLQFIKLIRDHKGKLLRLETVPCNESQINIDFIKRNVCYPRYKSNMKFYLIRSDSLQNKFIYYHNRGTFEREKHLIDLNIEVWVR</sequence>
<dbReference type="RefSeq" id="XP_017987764.1">
    <property type="nucleotide sequence ID" value="XM_018132275.1"/>
</dbReference>
<reference evidence="2 3" key="1">
    <citation type="submission" date="2016-01" db="EMBL/GenBank/DDBJ databases">
        <title>Genome sequence of the yeast Holleya sinecauda.</title>
        <authorList>
            <person name="Dietrich F.S."/>
        </authorList>
    </citation>
    <scope>NUCLEOTIDE SEQUENCE [LARGE SCALE GENOMIC DNA]</scope>
    <source>
        <strain evidence="2 3">ATCC 58844</strain>
    </source>
</reference>